<dbReference type="KEGG" id="gfe:Gferi_09000"/>
<feature type="transmembrane region" description="Helical" evidence="8">
    <location>
        <begin position="233"/>
        <end position="252"/>
    </location>
</feature>
<gene>
    <name evidence="10" type="ORF">Gferi_09000</name>
</gene>
<dbReference type="InterPro" id="IPR001750">
    <property type="entry name" value="ND/Mrp_TM"/>
</dbReference>
<dbReference type="Pfam" id="PF00361">
    <property type="entry name" value="Proton_antipo_M"/>
    <property type="match status" value="1"/>
</dbReference>
<feature type="domain" description="NADH:quinone oxidoreductase/Mrp antiporter transmembrane" evidence="9">
    <location>
        <begin position="121"/>
        <end position="402"/>
    </location>
</feature>
<dbReference type="PANTHER" id="PTHR42703">
    <property type="entry name" value="NADH DEHYDROGENASE"/>
    <property type="match status" value="1"/>
</dbReference>
<feature type="transmembrane region" description="Helical" evidence="8">
    <location>
        <begin position="6"/>
        <end position="22"/>
    </location>
</feature>
<evidence type="ECO:0000259" key="9">
    <source>
        <dbReference type="Pfam" id="PF00361"/>
    </source>
</evidence>
<feature type="transmembrane region" description="Helical" evidence="8">
    <location>
        <begin position="395"/>
        <end position="413"/>
    </location>
</feature>
<dbReference type="STRING" id="1424294.Gferi_09000"/>
<evidence type="ECO:0000256" key="7">
    <source>
        <dbReference type="RuleBase" id="RU000320"/>
    </source>
</evidence>
<organism evidence="10 11">
    <name type="scientific">Geosporobacter ferrireducens</name>
    <dbReference type="NCBI Taxonomy" id="1424294"/>
    <lineage>
        <taxon>Bacteria</taxon>
        <taxon>Bacillati</taxon>
        <taxon>Bacillota</taxon>
        <taxon>Clostridia</taxon>
        <taxon>Peptostreptococcales</taxon>
        <taxon>Thermotaleaceae</taxon>
        <taxon>Geosporobacter</taxon>
    </lineage>
</organism>
<dbReference type="InterPro" id="IPR050586">
    <property type="entry name" value="CPA3_Na-H_Antiporter_D"/>
</dbReference>
<feature type="transmembrane region" description="Helical" evidence="8">
    <location>
        <begin position="474"/>
        <end position="492"/>
    </location>
</feature>
<evidence type="ECO:0000256" key="5">
    <source>
        <dbReference type="ARBA" id="ARBA00022989"/>
    </source>
</evidence>
<comment type="subcellular location">
    <subcellularLocation>
        <location evidence="1">Cell membrane</location>
        <topology evidence="1">Multi-pass membrane protein</topology>
    </subcellularLocation>
    <subcellularLocation>
        <location evidence="7">Membrane</location>
        <topology evidence="7">Multi-pass membrane protein</topology>
    </subcellularLocation>
</comment>
<reference evidence="10 11" key="1">
    <citation type="submission" date="2016-09" db="EMBL/GenBank/DDBJ databases">
        <title>Genomic analysis reveals versatility of anaerobic energy metabolism of Geosporobacter ferrireducens IRF9 of phylum Firmicutes.</title>
        <authorList>
            <person name="Kim S.-J."/>
        </authorList>
    </citation>
    <scope>NUCLEOTIDE SEQUENCE [LARGE SCALE GENOMIC DNA]</scope>
    <source>
        <strain evidence="10 11">IRF9</strain>
    </source>
</reference>
<dbReference type="GO" id="GO:0005886">
    <property type="term" value="C:plasma membrane"/>
    <property type="evidence" value="ECO:0007669"/>
    <property type="project" value="UniProtKB-SubCell"/>
</dbReference>
<dbReference type="GO" id="GO:0008137">
    <property type="term" value="F:NADH dehydrogenase (ubiquinone) activity"/>
    <property type="evidence" value="ECO:0007669"/>
    <property type="project" value="InterPro"/>
</dbReference>
<protein>
    <recommendedName>
        <fullName evidence="9">NADH:quinone oxidoreductase/Mrp antiporter transmembrane domain-containing protein</fullName>
    </recommendedName>
</protein>
<feature type="transmembrane region" description="Helical" evidence="8">
    <location>
        <begin position="198"/>
        <end position="221"/>
    </location>
</feature>
<dbReference type="AlphaFoldDB" id="A0A1D8GFL9"/>
<evidence type="ECO:0000256" key="2">
    <source>
        <dbReference type="ARBA" id="ARBA00005346"/>
    </source>
</evidence>
<evidence type="ECO:0000313" key="10">
    <source>
        <dbReference type="EMBL" id="AOT69706.1"/>
    </source>
</evidence>
<dbReference type="PANTHER" id="PTHR42703:SF1">
    <property type="entry name" value="NA(+)_H(+) ANTIPORTER SUBUNIT D1"/>
    <property type="match status" value="1"/>
</dbReference>
<feature type="transmembrane region" description="Helical" evidence="8">
    <location>
        <begin position="102"/>
        <end position="119"/>
    </location>
</feature>
<feature type="transmembrane region" description="Helical" evidence="8">
    <location>
        <begin position="29"/>
        <end position="48"/>
    </location>
</feature>
<accession>A0A1D8GFL9</accession>
<keyword evidence="6 8" id="KW-0472">Membrane</keyword>
<keyword evidence="5 8" id="KW-1133">Transmembrane helix</keyword>
<feature type="transmembrane region" description="Helical" evidence="8">
    <location>
        <begin position="264"/>
        <end position="284"/>
    </location>
</feature>
<dbReference type="Proteomes" id="UP000095743">
    <property type="component" value="Chromosome"/>
</dbReference>
<evidence type="ECO:0000256" key="6">
    <source>
        <dbReference type="ARBA" id="ARBA00023136"/>
    </source>
</evidence>
<dbReference type="GO" id="GO:0042773">
    <property type="term" value="P:ATP synthesis coupled electron transport"/>
    <property type="evidence" value="ECO:0007669"/>
    <property type="project" value="InterPro"/>
</dbReference>
<feature type="transmembrane region" description="Helical" evidence="8">
    <location>
        <begin position="513"/>
        <end position="530"/>
    </location>
</feature>
<evidence type="ECO:0000256" key="4">
    <source>
        <dbReference type="ARBA" id="ARBA00022692"/>
    </source>
</evidence>
<dbReference type="InterPro" id="IPR003918">
    <property type="entry name" value="NADH_UbQ_OxRdtase"/>
</dbReference>
<dbReference type="OrthoDB" id="9807568at2"/>
<evidence type="ECO:0000256" key="8">
    <source>
        <dbReference type="SAM" id="Phobius"/>
    </source>
</evidence>
<comment type="similarity">
    <text evidence="2">Belongs to the CPA3 antiporters (TC 2.A.63) subunit D family.</text>
</comment>
<evidence type="ECO:0000256" key="3">
    <source>
        <dbReference type="ARBA" id="ARBA00022475"/>
    </source>
</evidence>
<dbReference type="RefSeq" id="WP_069975690.1">
    <property type="nucleotide sequence ID" value="NZ_CP017269.1"/>
</dbReference>
<feature type="transmembrane region" description="Helical" evidence="8">
    <location>
        <begin position="75"/>
        <end position="95"/>
    </location>
</feature>
<evidence type="ECO:0000313" key="11">
    <source>
        <dbReference type="Proteomes" id="UP000095743"/>
    </source>
</evidence>
<proteinExistence type="inferred from homology"/>
<dbReference type="EMBL" id="CP017269">
    <property type="protein sequence ID" value="AOT69706.1"/>
    <property type="molecule type" value="Genomic_DNA"/>
</dbReference>
<feature type="transmembrane region" description="Helical" evidence="8">
    <location>
        <begin position="434"/>
        <end position="454"/>
    </location>
</feature>
<keyword evidence="11" id="KW-1185">Reference proteome</keyword>
<dbReference type="PRINTS" id="PR01437">
    <property type="entry name" value="NUOXDRDTASE4"/>
</dbReference>
<feature type="transmembrane region" description="Helical" evidence="8">
    <location>
        <begin position="322"/>
        <end position="341"/>
    </location>
</feature>
<keyword evidence="4 7" id="KW-0812">Transmembrane</keyword>
<feature type="transmembrane region" description="Helical" evidence="8">
    <location>
        <begin position="353"/>
        <end position="375"/>
    </location>
</feature>
<name>A0A1D8GFL9_9FIRM</name>
<feature type="transmembrane region" description="Helical" evidence="8">
    <location>
        <begin position="156"/>
        <end position="178"/>
    </location>
</feature>
<evidence type="ECO:0000256" key="1">
    <source>
        <dbReference type="ARBA" id="ARBA00004651"/>
    </source>
</evidence>
<feature type="transmembrane region" description="Helical" evidence="8">
    <location>
        <begin position="125"/>
        <end position="144"/>
    </location>
</feature>
<keyword evidence="3" id="KW-1003">Cell membrane</keyword>
<sequence>MNLIPILFIFLPFLSGIIIFVFHNKILNYMALIIQFCLAAMLFFYYPLVDIGKTHQIVLGGWPAHIGITLANDKISLAFITLGIMMWSICLIYDWNYRKTDASFLFFLLLLEGIFFGIIQSRDLYTLFLFIEISTILSTVLVAYKKDGFSLRAALYYLLFNSVSMILFLLGAFMLYNLAGTLNIDLIAERTAGLRNHFSFHLSIIFILTAAGVKSAFFPVYNWLPKAHGAAPASISALLSGLLVKSGVYVFFRINQTFQLTDYYLFFLIIGFITALSGVLFAISQKDIKQILAFHSVSQVGLIIMGLSYLDTEYYYGGLIHLINHAFFKALLFLGAGVIINKYNERNVTQIRGVLAHCPAVSTLMIIAMLSITGVPFLNGYIGKSLIAYGLTDKGVFSFLIYIVNIGTATSFIKMSQIFFGKQKRSEGRDFHNVFAMSILAFLCMFFGIFYVNIFSFLFELDLSYITLFQLEKWILYFAVLFLGYLSNLHFVQKESAFLNQLRHFNLSFESTNILFISFISILLLWQMYVH</sequence>